<comment type="caution">
    <text evidence="3">The sequence shown here is derived from an EMBL/GenBank/DDBJ whole genome shotgun (WGS) entry which is preliminary data.</text>
</comment>
<dbReference type="GO" id="GO:0001228">
    <property type="term" value="F:DNA-binding transcription activator activity, RNA polymerase II-specific"/>
    <property type="evidence" value="ECO:0007669"/>
    <property type="project" value="TreeGrafter"/>
</dbReference>
<sequence length="401" mass="43055">MARLGHKKSRAGCIRCKQRKIKCDEKRPCGACAKHDMTCSLTASSPSVCGAGPVSLVSVKRRSSRRLALMDDLSLVSSPSLSLAATGWGFDLGLMNHYTSHTSSTIPGADQITWKTQVSREAVSHPFLMHQILAVAALHLASLDDDDTPLKRASLSQAYRHQHHAIRGIGAAVDTISLNNCHAVFAASFLIFIGTFASVATAQTGTPRHLDAVLDIFGLARGFGGIVDSHHDAIKRGTMRALLECNDDPPRSPLVNEVLGRLLAVSACLAPDSLSSETRSVVEVAISAMQRAASSTGSSVELNIAVVWPMYLDADFLDLARVRHPAALIVMAHYAVVLHSLGSKFWFFENLGSALIKEIIESLGPSWEETIHWPLSIFKEGGLGNMGISISAAEFDDLPVS</sequence>
<feature type="domain" description="Zn(2)-C6 fungal-type" evidence="2">
    <location>
        <begin position="12"/>
        <end position="41"/>
    </location>
</feature>
<name>A0A9P8VCX7_9PEZI</name>
<evidence type="ECO:0000313" key="3">
    <source>
        <dbReference type="EMBL" id="KAH6687923.1"/>
    </source>
</evidence>
<dbReference type="InterPro" id="IPR036864">
    <property type="entry name" value="Zn2-C6_fun-type_DNA-bd_sf"/>
</dbReference>
<dbReference type="Gene3D" id="4.10.240.10">
    <property type="entry name" value="Zn(2)-C6 fungal-type DNA-binding domain"/>
    <property type="match status" value="1"/>
</dbReference>
<dbReference type="Proteomes" id="UP000770015">
    <property type="component" value="Unassembled WGS sequence"/>
</dbReference>
<accession>A0A9P8VCX7</accession>
<dbReference type="Pfam" id="PF11951">
    <property type="entry name" value="Fungal_trans_2"/>
    <property type="match status" value="1"/>
</dbReference>
<protein>
    <recommendedName>
        <fullName evidence="2">Zn(2)-C6 fungal-type domain-containing protein</fullName>
    </recommendedName>
</protein>
<dbReference type="AlphaFoldDB" id="A0A9P8VCX7"/>
<evidence type="ECO:0000256" key="1">
    <source>
        <dbReference type="ARBA" id="ARBA00023242"/>
    </source>
</evidence>
<keyword evidence="4" id="KW-1185">Reference proteome</keyword>
<dbReference type="SUPFAM" id="SSF57701">
    <property type="entry name" value="Zn2/Cys6 DNA-binding domain"/>
    <property type="match status" value="1"/>
</dbReference>
<dbReference type="PANTHER" id="PTHR47784:SF5">
    <property type="entry name" value="STEROL UPTAKE CONTROL PROTEIN 2"/>
    <property type="match status" value="1"/>
</dbReference>
<evidence type="ECO:0000313" key="4">
    <source>
        <dbReference type="Proteomes" id="UP000770015"/>
    </source>
</evidence>
<gene>
    <name evidence="3" type="ORF">F5X68DRAFT_7380</name>
</gene>
<dbReference type="GO" id="GO:0008270">
    <property type="term" value="F:zinc ion binding"/>
    <property type="evidence" value="ECO:0007669"/>
    <property type="project" value="InterPro"/>
</dbReference>
<organism evidence="3 4">
    <name type="scientific">Plectosphaerella plurivora</name>
    <dbReference type="NCBI Taxonomy" id="936078"/>
    <lineage>
        <taxon>Eukaryota</taxon>
        <taxon>Fungi</taxon>
        <taxon>Dikarya</taxon>
        <taxon>Ascomycota</taxon>
        <taxon>Pezizomycotina</taxon>
        <taxon>Sordariomycetes</taxon>
        <taxon>Hypocreomycetidae</taxon>
        <taxon>Glomerellales</taxon>
        <taxon>Plectosphaerellaceae</taxon>
        <taxon>Plectosphaerella</taxon>
    </lineage>
</organism>
<dbReference type="InterPro" id="IPR001138">
    <property type="entry name" value="Zn2Cys6_DnaBD"/>
</dbReference>
<dbReference type="PROSITE" id="PS00463">
    <property type="entry name" value="ZN2_CY6_FUNGAL_1"/>
    <property type="match status" value="1"/>
</dbReference>
<dbReference type="PANTHER" id="PTHR47784">
    <property type="entry name" value="STEROL UPTAKE CONTROL PROTEIN 2"/>
    <property type="match status" value="1"/>
</dbReference>
<dbReference type="OrthoDB" id="3546279at2759"/>
<dbReference type="EMBL" id="JAGSXJ010000010">
    <property type="protein sequence ID" value="KAH6687923.1"/>
    <property type="molecule type" value="Genomic_DNA"/>
</dbReference>
<reference evidence="3" key="1">
    <citation type="journal article" date="2021" name="Nat. Commun.">
        <title>Genetic determinants of endophytism in the Arabidopsis root mycobiome.</title>
        <authorList>
            <person name="Mesny F."/>
            <person name="Miyauchi S."/>
            <person name="Thiergart T."/>
            <person name="Pickel B."/>
            <person name="Atanasova L."/>
            <person name="Karlsson M."/>
            <person name="Huettel B."/>
            <person name="Barry K.W."/>
            <person name="Haridas S."/>
            <person name="Chen C."/>
            <person name="Bauer D."/>
            <person name="Andreopoulos W."/>
            <person name="Pangilinan J."/>
            <person name="LaButti K."/>
            <person name="Riley R."/>
            <person name="Lipzen A."/>
            <person name="Clum A."/>
            <person name="Drula E."/>
            <person name="Henrissat B."/>
            <person name="Kohler A."/>
            <person name="Grigoriev I.V."/>
            <person name="Martin F.M."/>
            <person name="Hacquard S."/>
        </authorList>
    </citation>
    <scope>NUCLEOTIDE SEQUENCE</scope>
    <source>
        <strain evidence="3">MPI-SDFR-AT-0117</strain>
    </source>
</reference>
<dbReference type="InterPro" id="IPR053157">
    <property type="entry name" value="Sterol_Uptake_Regulator"/>
</dbReference>
<proteinExistence type="predicted"/>
<dbReference type="SMART" id="SM00066">
    <property type="entry name" value="GAL4"/>
    <property type="match status" value="1"/>
</dbReference>
<dbReference type="PROSITE" id="PS50048">
    <property type="entry name" value="ZN2_CY6_FUNGAL_2"/>
    <property type="match status" value="1"/>
</dbReference>
<evidence type="ECO:0000259" key="2">
    <source>
        <dbReference type="PROSITE" id="PS50048"/>
    </source>
</evidence>
<dbReference type="Pfam" id="PF00172">
    <property type="entry name" value="Zn_clus"/>
    <property type="match status" value="1"/>
</dbReference>
<keyword evidence="1" id="KW-0539">Nucleus</keyword>
<dbReference type="InterPro" id="IPR021858">
    <property type="entry name" value="Fun_TF"/>
</dbReference>
<dbReference type="CDD" id="cd00067">
    <property type="entry name" value="GAL4"/>
    <property type="match status" value="1"/>
</dbReference>